<protein>
    <submittedName>
        <fullName evidence="3">Helix-turn-helix domain-containing protein</fullName>
    </submittedName>
</protein>
<dbReference type="SUPFAM" id="SSF47413">
    <property type="entry name" value="lambda repressor-like DNA-binding domains"/>
    <property type="match status" value="1"/>
</dbReference>
<feature type="domain" description="HTH cro/C1-type" evidence="2">
    <location>
        <begin position="7"/>
        <end position="58"/>
    </location>
</feature>
<accession>A0A6L6JD07</accession>
<proteinExistence type="predicted"/>
<dbReference type="RefSeq" id="WP_155096773.1">
    <property type="nucleotide sequence ID" value="NZ_WMIE01000014.1"/>
</dbReference>
<evidence type="ECO:0000256" key="1">
    <source>
        <dbReference type="SAM" id="MobiDB-lite"/>
    </source>
</evidence>
<evidence type="ECO:0000259" key="2">
    <source>
        <dbReference type="PROSITE" id="PS50943"/>
    </source>
</evidence>
<dbReference type="Proteomes" id="UP000478183">
    <property type="component" value="Unassembled WGS sequence"/>
</dbReference>
<evidence type="ECO:0000313" key="4">
    <source>
        <dbReference type="Proteomes" id="UP000478183"/>
    </source>
</evidence>
<evidence type="ECO:0000313" key="3">
    <source>
        <dbReference type="EMBL" id="MTH79396.1"/>
    </source>
</evidence>
<reference evidence="3 4" key="1">
    <citation type="submission" date="2019-11" db="EMBL/GenBank/DDBJ databases">
        <authorList>
            <person name="Dong K."/>
        </authorList>
    </citation>
    <scope>NUCLEOTIDE SEQUENCE [LARGE SCALE GENOMIC DNA]</scope>
    <source>
        <strain evidence="3 4">NBRC 111993</strain>
    </source>
</reference>
<feature type="region of interest" description="Disordered" evidence="1">
    <location>
        <begin position="61"/>
        <end position="86"/>
    </location>
</feature>
<dbReference type="EMBL" id="WMIE01000014">
    <property type="protein sequence ID" value="MTH79396.1"/>
    <property type="molecule type" value="Genomic_DNA"/>
</dbReference>
<dbReference type="OrthoDB" id="7582299at2"/>
<keyword evidence="4" id="KW-1185">Reference proteome</keyword>
<name>A0A6L6JD07_9RHOB</name>
<dbReference type="PROSITE" id="PS50943">
    <property type="entry name" value="HTH_CROC1"/>
    <property type="match status" value="1"/>
</dbReference>
<dbReference type="InterPro" id="IPR001387">
    <property type="entry name" value="Cro/C1-type_HTH"/>
</dbReference>
<dbReference type="CDD" id="cd00093">
    <property type="entry name" value="HTH_XRE"/>
    <property type="match status" value="1"/>
</dbReference>
<dbReference type="GO" id="GO:0003677">
    <property type="term" value="F:DNA binding"/>
    <property type="evidence" value="ECO:0007669"/>
    <property type="project" value="InterPro"/>
</dbReference>
<dbReference type="AlphaFoldDB" id="A0A6L6JD07"/>
<dbReference type="Pfam" id="PF01381">
    <property type="entry name" value="HTH_3"/>
    <property type="match status" value="1"/>
</dbReference>
<dbReference type="SMART" id="SM00530">
    <property type="entry name" value="HTH_XRE"/>
    <property type="match status" value="1"/>
</dbReference>
<dbReference type="Gene3D" id="1.10.260.40">
    <property type="entry name" value="lambda repressor-like DNA-binding domains"/>
    <property type="match status" value="1"/>
</dbReference>
<dbReference type="InterPro" id="IPR010982">
    <property type="entry name" value="Lambda_DNA-bd_dom_sf"/>
</dbReference>
<gene>
    <name evidence="3" type="ORF">GL286_16890</name>
</gene>
<organism evidence="3 4">
    <name type="scientific">Paracoccus aestuariivivens</name>
    <dbReference type="NCBI Taxonomy" id="1820333"/>
    <lineage>
        <taxon>Bacteria</taxon>
        <taxon>Pseudomonadati</taxon>
        <taxon>Pseudomonadota</taxon>
        <taxon>Alphaproteobacteria</taxon>
        <taxon>Rhodobacterales</taxon>
        <taxon>Paracoccaceae</taxon>
        <taxon>Paracoccus</taxon>
    </lineage>
</organism>
<comment type="caution">
    <text evidence="3">The sequence shown here is derived from an EMBL/GenBank/DDBJ whole genome shotgun (WGS) entry which is preliminary data.</text>
</comment>
<sequence>MLTDVIKSLGLKRAVFADQLGIGRGYLSGLESGKKRPSLELAVRIERLTGGAVPVASWVDGSEANSPCQPAQEAPHLEIPHVQTPQ</sequence>